<evidence type="ECO:0000313" key="3">
    <source>
        <dbReference type="Proteomes" id="UP001153328"/>
    </source>
</evidence>
<reference evidence="2" key="1">
    <citation type="submission" date="2021-06" db="EMBL/GenBank/DDBJ databases">
        <authorList>
            <person name="Arsene-Ploetze F."/>
        </authorList>
    </citation>
    <scope>NUCLEOTIDE SEQUENCE</scope>
    <source>
        <strain evidence="2">SBRY1</strain>
    </source>
</reference>
<evidence type="ECO:0000256" key="1">
    <source>
        <dbReference type="SAM" id="MobiDB-lite"/>
    </source>
</evidence>
<dbReference type="RefSeq" id="WP_205045196.1">
    <property type="nucleotide sequence ID" value="NZ_CAJVAX010000019.1"/>
</dbReference>
<dbReference type="EMBL" id="CAJVAX010000019">
    <property type="protein sequence ID" value="CAG7651184.1"/>
    <property type="molecule type" value="Genomic_DNA"/>
</dbReference>
<feature type="compositionally biased region" description="Basic and acidic residues" evidence="1">
    <location>
        <begin position="535"/>
        <end position="552"/>
    </location>
</feature>
<protein>
    <submittedName>
        <fullName evidence="2">Uncharacterized protein</fullName>
    </submittedName>
</protein>
<sequence length="690" mass="73934">MTQLADRLSALAASGGPVTFHTVGLTQDVVTAEVAEVAAGPYAPLLAEAVAAAFDQTDPVWAQAASLFPAGFAGQGSLLALTGALETLLGSSAATTALAGPLNTVLLDGLADAIARAPMLAAARLEGAVRLAAANAVRPWRVWEALEQLPADGPEDFTERLPRILGVALDCWAQQEATVSATVRTLLEQLSVDESADVDALFELGCDRLRSALSSHDLVDVSGQLGEARRFFSAAQAAEEARDDAAVYAAVCDAVLGFTAGNTPQVAAAADRIEQALERRAAWLYGTHQPAWLQPRRSAEIAWSRLLLQLRAASQELTAPVRMDQWQALDAVLAAYRATRTIQPVGNSGDVTGLATLIEPAIEDGFLREQSFLNALRHAAAHPQDYPGPLFDAETAAVVIARINARETSTDAASEPAGEDDEEPGRAAACERLHRIAPTLVLKLGTRRALSIADGLDDDALASIEGLAYNGDVARLKASDPLIVPLLDRFIGELSGHPDFTGDVRQTFSALVEQTLLFLKSRSDLTRTSLFGAGKDGDPPYDYRRKPEKGQRRAVEADLQRDFHGWLQAGPLHNIVFVEPTDMGMGRADVLVHFGSLRYLTEMKQDSDDNTRAHIEAKYLTQEAEYTNTNAPFGQLLVLDLTPKSGTAGTRRIDELTWLTTHRPQGAHTGRWVLAGIVTGNRLTPSAYSR</sequence>
<comment type="caution">
    <text evidence="2">The sequence shown here is derived from an EMBL/GenBank/DDBJ whole genome shotgun (WGS) entry which is preliminary data.</text>
</comment>
<dbReference type="AlphaFoldDB" id="A0A9W4H512"/>
<accession>A0A9W4H512</accession>
<dbReference type="Proteomes" id="UP001153328">
    <property type="component" value="Unassembled WGS sequence"/>
</dbReference>
<evidence type="ECO:0000313" key="2">
    <source>
        <dbReference type="EMBL" id="CAG7651184.1"/>
    </source>
</evidence>
<gene>
    <name evidence="2" type="ORF">SBRY_50550</name>
</gene>
<organism evidence="2 3">
    <name type="scientific">Actinacidiphila bryophytorum</name>
    <dbReference type="NCBI Taxonomy" id="1436133"/>
    <lineage>
        <taxon>Bacteria</taxon>
        <taxon>Bacillati</taxon>
        <taxon>Actinomycetota</taxon>
        <taxon>Actinomycetes</taxon>
        <taxon>Kitasatosporales</taxon>
        <taxon>Streptomycetaceae</taxon>
        <taxon>Actinacidiphila</taxon>
    </lineage>
</organism>
<proteinExistence type="predicted"/>
<keyword evidence="3" id="KW-1185">Reference proteome</keyword>
<name>A0A9W4H512_9ACTN</name>
<feature type="region of interest" description="Disordered" evidence="1">
    <location>
        <begin position="530"/>
        <end position="552"/>
    </location>
</feature>